<keyword evidence="2" id="KW-1185">Reference proteome</keyword>
<comment type="caution">
    <text evidence="1">The sequence shown here is derived from an EMBL/GenBank/DDBJ whole genome shotgun (WGS) entry which is preliminary data.</text>
</comment>
<proteinExistence type="predicted"/>
<evidence type="ECO:0000313" key="2">
    <source>
        <dbReference type="Proteomes" id="UP001530400"/>
    </source>
</evidence>
<dbReference type="AlphaFoldDB" id="A0ABD3NF88"/>
<evidence type="ECO:0008006" key="3">
    <source>
        <dbReference type="Google" id="ProtNLM"/>
    </source>
</evidence>
<dbReference type="SUPFAM" id="SSF53756">
    <property type="entry name" value="UDP-Glycosyltransferase/glycogen phosphorylase"/>
    <property type="match status" value="1"/>
</dbReference>
<name>A0ABD3NF88_9STRA</name>
<accession>A0ABD3NF88</accession>
<evidence type="ECO:0000313" key="1">
    <source>
        <dbReference type="EMBL" id="KAL3774588.1"/>
    </source>
</evidence>
<protein>
    <recommendedName>
        <fullName evidence="3">Exostosin GT47 domain-containing protein</fullName>
    </recommendedName>
</protein>
<reference evidence="1 2" key="1">
    <citation type="submission" date="2024-10" db="EMBL/GenBank/DDBJ databases">
        <title>Updated reference genomes for cyclostephanoid diatoms.</title>
        <authorList>
            <person name="Roberts W.R."/>
            <person name="Alverson A.J."/>
        </authorList>
    </citation>
    <scope>NUCLEOTIDE SEQUENCE [LARGE SCALE GENOMIC DNA]</scope>
    <source>
        <strain evidence="1 2">AJA010-31</strain>
    </source>
</reference>
<gene>
    <name evidence="1" type="ORF">ACHAWO_006887</name>
</gene>
<sequence length="462" mass="52387">MRRMRNSTKLLLAFAFLISNTALFIIGALWQQNSKVSISDEFVAKQLDEHSPFVGAPVKESKHLTIRKQPTPKKEFKTGFPGFSGKTEVLCGGHTAASCSDCPQGNGAGWCNGECEWISGNCTRNSKLQYIHPDYFKIIERYAFQPVMNEKREYVNVILVRAPFRGKDDEDLYKFYKDDILFLGISSFESYPLKSCNPYSGGYESDYYLNMFPGFLHMMHQPEEHFPKDVKTVLMSQSDFMLDDAKRFGERQKDVEKIYDFVYSGGDQEVEQDCVGWASHNKNFSFVREALEVMCSPEFNVTGVLVANKNKAGTKACTIPESCKGKIVQTTFLDQRKFFGYLSQARWAFLPQICDASPRVSTQALSMNKPLLMNKNILGGWKYLVPGETGEFFHDMSDFKASLRKILDNTRGTSSPYKPLDFVNQNYGNVNSGKRLLEFIVEHFGERVEIPEGTTELLPSGA</sequence>
<dbReference type="EMBL" id="JALLPJ020001186">
    <property type="protein sequence ID" value="KAL3774588.1"/>
    <property type="molecule type" value="Genomic_DNA"/>
</dbReference>
<dbReference type="Proteomes" id="UP001530400">
    <property type="component" value="Unassembled WGS sequence"/>
</dbReference>
<organism evidence="1 2">
    <name type="scientific">Cyclotella atomus</name>
    <dbReference type="NCBI Taxonomy" id="382360"/>
    <lineage>
        <taxon>Eukaryota</taxon>
        <taxon>Sar</taxon>
        <taxon>Stramenopiles</taxon>
        <taxon>Ochrophyta</taxon>
        <taxon>Bacillariophyta</taxon>
        <taxon>Coscinodiscophyceae</taxon>
        <taxon>Thalassiosirophycidae</taxon>
        <taxon>Stephanodiscales</taxon>
        <taxon>Stephanodiscaceae</taxon>
        <taxon>Cyclotella</taxon>
    </lineage>
</organism>